<dbReference type="Pfam" id="PF00814">
    <property type="entry name" value="TsaD"/>
    <property type="match status" value="1"/>
</dbReference>
<dbReference type="Proteomes" id="UP000275356">
    <property type="component" value="Unassembled WGS sequence"/>
</dbReference>
<organism evidence="2 3">
    <name type="scientific">Salana multivorans</name>
    <dbReference type="NCBI Taxonomy" id="120377"/>
    <lineage>
        <taxon>Bacteria</taxon>
        <taxon>Bacillati</taxon>
        <taxon>Actinomycetota</taxon>
        <taxon>Actinomycetes</taxon>
        <taxon>Micrococcales</taxon>
        <taxon>Beutenbergiaceae</taxon>
        <taxon>Salana</taxon>
    </lineage>
</organism>
<dbReference type="PANTHER" id="PTHR11735">
    <property type="entry name" value="TRNA N6-ADENOSINE THREONYLCARBAMOYLTRANSFERASE"/>
    <property type="match status" value="1"/>
</dbReference>
<dbReference type="NCBIfam" id="TIGR03725">
    <property type="entry name" value="T6A_YeaZ"/>
    <property type="match status" value="1"/>
</dbReference>
<evidence type="ECO:0000313" key="2">
    <source>
        <dbReference type="EMBL" id="ROR97388.1"/>
    </source>
</evidence>
<gene>
    <name evidence="2" type="ORF">EDD28_1986</name>
</gene>
<comment type="caution">
    <text evidence="2">The sequence shown here is derived from an EMBL/GenBank/DDBJ whole genome shotgun (WGS) entry which is preliminary data.</text>
</comment>
<evidence type="ECO:0000313" key="3">
    <source>
        <dbReference type="Proteomes" id="UP000275356"/>
    </source>
</evidence>
<protein>
    <submittedName>
        <fullName evidence="2">tRNA threonylcarbamoyladenosine biosynthesis protein TsaB</fullName>
    </submittedName>
</protein>
<dbReference type="Gene3D" id="3.30.420.40">
    <property type="match status" value="2"/>
</dbReference>
<dbReference type="GO" id="GO:0005829">
    <property type="term" value="C:cytosol"/>
    <property type="evidence" value="ECO:0007669"/>
    <property type="project" value="TreeGrafter"/>
</dbReference>
<dbReference type="AlphaFoldDB" id="A0A3N2DCJ0"/>
<dbReference type="GO" id="GO:0002949">
    <property type="term" value="P:tRNA threonylcarbamoyladenosine modification"/>
    <property type="evidence" value="ECO:0007669"/>
    <property type="project" value="InterPro"/>
</dbReference>
<dbReference type="InterPro" id="IPR043129">
    <property type="entry name" value="ATPase_NBD"/>
</dbReference>
<dbReference type="InterPro" id="IPR000905">
    <property type="entry name" value="Gcp-like_dom"/>
</dbReference>
<keyword evidence="3" id="KW-1185">Reference proteome</keyword>
<accession>A0A3N2DCJ0</accession>
<dbReference type="PANTHER" id="PTHR11735:SF11">
    <property type="entry name" value="TRNA THREONYLCARBAMOYLADENOSINE BIOSYNTHESIS PROTEIN TSAB"/>
    <property type="match status" value="1"/>
</dbReference>
<dbReference type="SUPFAM" id="SSF53067">
    <property type="entry name" value="Actin-like ATPase domain"/>
    <property type="match status" value="2"/>
</dbReference>
<reference evidence="2 3" key="1">
    <citation type="submission" date="2018-11" db="EMBL/GenBank/DDBJ databases">
        <title>Sequencing the genomes of 1000 actinobacteria strains.</title>
        <authorList>
            <person name="Klenk H.-P."/>
        </authorList>
    </citation>
    <scope>NUCLEOTIDE SEQUENCE [LARGE SCALE GENOMIC DNA]</scope>
    <source>
        <strain evidence="2 3">DSM 13521</strain>
    </source>
</reference>
<sequence>MTGPSVTLAIDTSGGTHVAVLRGDAVLARAERADARGHAENLAPLVAAALDEAGLVPADVTGVAVGTGPAPFTGLRVGLVTAAAFAAVRGLPVHGVPSLEAWALGSREAAGASGAREVRVVTDARRREVYTARYAYDASAPGGLSVLEEPRVVLPAELAGTVADERAAGGVVAGPGLYPDVLGPSAGTFDVAALALLATARAEAGVPTPTEPLYLRRPDIHGVPAGAA</sequence>
<evidence type="ECO:0000259" key="1">
    <source>
        <dbReference type="Pfam" id="PF00814"/>
    </source>
</evidence>
<dbReference type="OrthoDB" id="9809995at2"/>
<dbReference type="EMBL" id="RKHQ01000001">
    <property type="protein sequence ID" value="ROR97388.1"/>
    <property type="molecule type" value="Genomic_DNA"/>
</dbReference>
<feature type="domain" description="Gcp-like" evidence="1">
    <location>
        <begin position="35"/>
        <end position="136"/>
    </location>
</feature>
<name>A0A3N2DCJ0_9MICO</name>
<dbReference type="RefSeq" id="WP_123739445.1">
    <property type="nucleotide sequence ID" value="NZ_CALFQU010000023.1"/>
</dbReference>
<dbReference type="InterPro" id="IPR022496">
    <property type="entry name" value="T6A_TsaB"/>
</dbReference>
<proteinExistence type="predicted"/>